<protein>
    <recommendedName>
        <fullName evidence="3">Mal d 1-associated protein</fullName>
    </recommendedName>
</protein>
<organism evidence="2">
    <name type="scientific">Eucalyptus grandis</name>
    <name type="common">Flooded gum</name>
    <dbReference type="NCBI Taxonomy" id="71139"/>
    <lineage>
        <taxon>Eukaryota</taxon>
        <taxon>Viridiplantae</taxon>
        <taxon>Streptophyta</taxon>
        <taxon>Embryophyta</taxon>
        <taxon>Tracheophyta</taxon>
        <taxon>Spermatophyta</taxon>
        <taxon>Magnoliopsida</taxon>
        <taxon>eudicotyledons</taxon>
        <taxon>Gunneridae</taxon>
        <taxon>Pentapetalae</taxon>
        <taxon>rosids</taxon>
        <taxon>malvids</taxon>
        <taxon>Myrtales</taxon>
        <taxon>Myrtaceae</taxon>
        <taxon>Myrtoideae</taxon>
        <taxon>Eucalypteae</taxon>
        <taxon>Eucalyptus</taxon>
    </lineage>
</organism>
<evidence type="ECO:0000256" key="1">
    <source>
        <dbReference type="SAM" id="MobiDB-lite"/>
    </source>
</evidence>
<dbReference type="EMBL" id="KK198763">
    <property type="protein sequence ID" value="KCW48191.1"/>
    <property type="molecule type" value="Genomic_DNA"/>
</dbReference>
<dbReference type="KEGG" id="egr:104425559"/>
<feature type="compositionally biased region" description="Gly residues" evidence="1">
    <location>
        <begin position="26"/>
        <end position="36"/>
    </location>
</feature>
<dbReference type="InParanoid" id="A0A059A3D5"/>
<dbReference type="OrthoDB" id="1914474at2759"/>
<gene>
    <name evidence="2" type="ORF">EUGRSUZ_K01914</name>
</gene>
<proteinExistence type="predicted"/>
<dbReference type="STRING" id="71139.A0A059A3D5"/>
<feature type="region of interest" description="Disordered" evidence="1">
    <location>
        <begin position="1"/>
        <end position="41"/>
    </location>
</feature>
<evidence type="ECO:0000313" key="2">
    <source>
        <dbReference type="EMBL" id="KCW48191.1"/>
    </source>
</evidence>
<sequence>MGWVWRDDGDGGGDGGGDPPASGGIAEYGGSGGSAGTGDRCSTRKVVKSRCRTEEVEPGKFIRKCERTEEILRDCVGRPVEVVQSNKEYTEDDVTEQVLRGSFPAGSSDHGVFDLPGLHSDIDAIGRNFFGNLDRFFEAAEEMKKGLFGMFDGPSLHDGDSSWSSMRQGVPIEEPSPRGKSPGANEPDSGLDFSGIAKDV</sequence>
<dbReference type="PANTHER" id="PTHR35722">
    <property type="entry name" value="MAL D 1-ASSOCIATED PROTEIN"/>
    <property type="match status" value="1"/>
</dbReference>
<evidence type="ECO:0008006" key="3">
    <source>
        <dbReference type="Google" id="ProtNLM"/>
    </source>
</evidence>
<dbReference type="OMA" id="EMRNGFF"/>
<accession>A0A059A3D5</accession>
<feature type="region of interest" description="Disordered" evidence="1">
    <location>
        <begin position="158"/>
        <end position="200"/>
    </location>
</feature>
<dbReference type="eggNOG" id="ENOG502S1I5">
    <property type="taxonomic scope" value="Eukaryota"/>
</dbReference>
<reference evidence="2" key="1">
    <citation type="submission" date="2013-07" db="EMBL/GenBank/DDBJ databases">
        <title>The genome of Eucalyptus grandis.</title>
        <authorList>
            <person name="Schmutz J."/>
            <person name="Hayes R."/>
            <person name="Myburg A."/>
            <person name="Tuskan G."/>
            <person name="Grattapaglia D."/>
            <person name="Rokhsar D.S."/>
        </authorList>
    </citation>
    <scope>NUCLEOTIDE SEQUENCE</scope>
    <source>
        <tissue evidence="2">Leaf extractions</tissue>
    </source>
</reference>
<name>A0A059A3D5_EUCGR</name>
<dbReference type="PANTHER" id="PTHR35722:SF1">
    <property type="entry name" value="MAL D 1-ASSOCIATED PROTEIN"/>
    <property type="match status" value="1"/>
</dbReference>
<dbReference type="AlphaFoldDB" id="A0A059A3D5"/>
<dbReference type="InterPro" id="IPR053346">
    <property type="entry name" value="Fra_a_1-associated"/>
</dbReference>
<dbReference type="FunCoup" id="A0A059A3D5">
    <property type="interactions" value="1330"/>
</dbReference>
<dbReference type="Gramene" id="KCW48191">
    <property type="protein sequence ID" value="KCW48191"/>
    <property type="gene ID" value="EUGRSUZ_K01914"/>
</dbReference>